<dbReference type="InterPro" id="IPR014716">
    <property type="entry name" value="Fibrinogen_a/b/g_C_1"/>
</dbReference>
<dbReference type="EMBL" id="CP134537">
    <property type="protein sequence ID" value="WNH09176.1"/>
    <property type="molecule type" value="Genomic_DNA"/>
</dbReference>
<feature type="chain" id="PRO_5045898563" evidence="1">
    <location>
        <begin position="23"/>
        <end position="462"/>
    </location>
</feature>
<sequence>MSKIFTRVTCLFIVFISITLYGQSVPQTSQLIGYYPFYENVNDSSGNNYDGTTNGEPTLTTDRFGNVNSAYSLDGIDDYIYFGNAMYANFPDTDGDDYYEDSFSISIWAKSSVNEEEAFIAFGEDIGLYTGMIARIGANISLNSSNWGFSASTSGKKYDGQWHQYVFVYIAGSSRKIYIDGSLIGQLNDAQRRFNFKNYGVSVGKERFNASGTESLANTYTGSVDEVRIWNVALSNTEVTSLYTYENNPANTPIPPVVKTKTINKNGYLSISANDQVNRYGAIGSSTGISINGENILSDLDGLTSETAGISAKQIKQDFSKSLDGIYWISNSNINGGTPFEIYADMTTDGGGWMLLNVGAGNTTASEFSAVTSPDVLGYLPRATVIELAKLSTDVQLRAGSSSTSYANKTTSTSPLAVGALQSTAIDVNGAGTWANGASSTFVVNSGSWLWAYCCPGVAVGY</sequence>
<dbReference type="InterPro" id="IPR036056">
    <property type="entry name" value="Fibrinogen-like_C"/>
</dbReference>
<reference evidence="2 3" key="1">
    <citation type="submission" date="2023-09" db="EMBL/GenBank/DDBJ databases">
        <title>Thalassobella suaedae gen. nov., sp. nov., a marine bacterium of the family Flavobacteriaceae isolated from a halophyte Suaeda japonica.</title>
        <authorList>
            <person name="Lee S.Y."/>
            <person name="Hwang C.Y."/>
        </authorList>
    </citation>
    <scope>NUCLEOTIDE SEQUENCE [LARGE SCALE GENOMIC DNA]</scope>
    <source>
        <strain evidence="2 3">HL-DH14</strain>
    </source>
</reference>
<dbReference type="SUPFAM" id="SSF49899">
    <property type="entry name" value="Concanavalin A-like lectins/glucanases"/>
    <property type="match status" value="1"/>
</dbReference>
<evidence type="ECO:0000313" key="2">
    <source>
        <dbReference type="EMBL" id="WNH09176.1"/>
    </source>
</evidence>
<name>A0ABY9XT95_9FLAO</name>
<keyword evidence="1" id="KW-0732">Signal</keyword>
<dbReference type="NCBIfam" id="NF040941">
    <property type="entry name" value="GGGWT_bact"/>
    <property type="match status" value="1"/>
</dbReference>
<dbReference type="Pfam" id="PF13385">
    <property type="entry name" value="Laminin_G_3"/>
    <property type="match status" value="1"/>
</dbReference>
<dbReference type="RefSeq" id="WP_415865695.1">
    <property type="nucleotide sequence ID" value="NZ_CP134537.1"/>
</dbReference>
<proteinExistence type="predicted"/>
<dbReference type="InterPro" id="IPR013320">
    <property type="entry name" value="ConA-like_dom_sf"/>
</dbReference>
<organism evidence="2 3">
    <name type="scientific">Thalassobellus suaedae</name>
    <dbReference type="NCBI Taxonomy" id="3074124"/>
    <lineage>
        <taxon>Bacteria</taxon>
        <taxon>Pseudomonadati</taxon>
        <taxon>Bacteroidota</taxon>
        <taxon>Flavobacteriia</taxon>
        <taxon>Flavobacteriales</taxon>
        <taxon>Flavobacteriaceae</taxon>
        <taxon>Thalassobellus</taxon>
    </lineage>
</organism>
<feature type="signal peptide" evidence="1">
    <location>
        <begin position="1"/>
        <end position="22"/>
    </location>
</feature>
<dbReference type="SUPFAM" id="SSF56496">
    <property type="entry name" value="Fibrinogen C-terminal domain-like"/>
    <property type="match status" value="1"/>
</dbReference>
<protein>
    <submittedName>
        <fullName evidence="2">Fibrinogen-like YCDxxxxGGGW domain-containing protein</fullName>
    </submittedName>
</protein>
<dbReference type="Proteomes" id="UP001302806">
    <property type="component" value="Chromosome"/>
</dbReference>
<evidence type="ECO:0000313" key="3">
    <source>
        <dbReference type="Proteomes" id="UP001302806"/>
    </source>
</evidence>
<gene>
    <name evidence="2" type="ORF">RHP51_19525</name>
</gene>
<dbReference type="Gene3D" id="3.90.215.10">
    <property type="entry name" value="Gamma Fibrinogen, chain A, domain 1"/>
    <property type="match status" value="1"/>
</dbReference>
<accession>A0ABY9XT95</accession>
<evidence type="ECO:0000256" key="1">
    <source>
        <dbReference type="SAM" id="SignalP"/>
    </source>
</evidence>
<dbReference type="Gene3D" id="2.60.120.200">
    <property type="match status" value="1"/>
</dbReference>